<dbReference type="Pfam" id="PF05721">
    <property type="entry name" value="PhyH"/>
    <property type="match status" value="1"/>
</dbReference>
<accession>A0ABV1L374</accession>
<dbReference type="PANTHER" id="PTHR20883">
    <property type="entry name" value="PHYTANOYL-COA DIOXYGENASE DOMAIN CONTAINING 1"/>
    <property type="match status" value="1"/>
</dbReference>
<name>A0ABV1L374_9BACL</name>
<dbReference type="GO" id="GO:0051213">
    <property type="term" value="F:dioxygenase activity"/>
    <property type="evidence" value="ECO:0007669"/>
    <property type="project" value="UniProtKB-KW"/>
</dbReference>
<sequence length="259" mass="29377">MSIVSVTLKENYDKDGYIKLNKVLDDDLVMEAKAHIDWLMTKHPHLRPEHLYTGTLEMDPFWHRLISDDRLLDIAEQFIGPDIALFASGYISKPPFDGRMVPWHQDGAFWPLEPMNVVSLWLAVDDSTTENGCLRVIPGTQNLELKAMNAAPMNAVFEQEVDPKYVDETKAVDLELKAGGVSIHNPLIIHGSNANLSPNRRCGLTIRYIPTTTRIISDKQWTSAYLLRGEARPGINEYMPKPKYVPGEHMAFRGSESYR</sequence>
<dbReference type="RefSeq" id="WP_232189140.1">
    <property type="nucleotide sequence ID" value="NZ_JAIOAP010000018.1"/>
</dbReference>
<keyword evidence="2" id="KW-1185">Reference proteome</keyword>
<dbReference type="InterPro" id="IPR008775">
    <property type="entry name" value="Phytyl_CoA_dOase-like"/>
</dbReference>
<dbReference type="Proteomes" id="UP001493487">
    <property type="component" value="Unassembled WGS sequence"/>
</dbReference>
<dbReference type="PANTHER" id="PTHR20883:SF48">
    <property type="entry name" value="ECTOINE DIOXYGENASE"/>
    <property type="match status" value="1"/>
</dbReference>
<keyword evidence="1" id="KW-0560">Oxidoreductase</keyword>
<dbReference type="Gene3D" id="2.60.120.620">
    <property type="entry name" value="q2cbj1_9rhob like domain"/>
    <property type="match status" value="1"/>
</dbReference>
<keyword evidence="1" id="KW-0223">Dioxygenase</keyword>
<proteinExistence type="predicted"/>
<organism evidence="1 2">
    <name type="scientific">Cohnella silvisoli</name>
    <dbReference type="NCBI Taxonomy" id="2873699"/>
    <lineage>
        <taxon>Bacteria</taxon>
        <taxon>Bacillati</taxon>
        <taxon>Bacillota</taxon>
        <taxon>Bacilli</taxon>
        <taxon>Bacillales</taxon>
        <taxon>Paenibacillaceae</taxon>
        <taxon>Cohnella</taxon>
    </lineage>
</organism>
<protein>
    <submittedName>
        <fullName evidence="1">Phytanoyl-CoA dioxygenase family protein</fullName>
    </submittedName>
</protein>
<reference evidence="1 2" key="1">
    <citation type="journal article" date="2023" name="Genome Announc.">
        <title>Pan-Genome Analyses of the Genus Cohnella and Proposal of the Novel Species Cohnella silvisoli sp. nov., Isolated from Forest Soil.</title>
        <authorList>
            <person name="Wang C."/>
            <person name="Mao L."/>
            <person name="Bao G."/>
            <person name="Zhu H."/>
        </authorList>
    </citation>
    <scope>NUCLEOTIDE SEQUENCE [LARGE SCALE GENOMIC DNA]</scope>
    <source>
        <strain evidence="1 2">NL03-T5-1</strain>
    </source>
</reference>
<evidence type="ECO:0000313" key="2">
    <source>
        <dbReference type="Proteomes" id="UP001493487"/>
    </source>
</evidence>
<comment type="caution">
    <text evidence="1">The sequence shown here is derived from an EMBL/GenBank/DDBJ whole genome shotgun (WGS) entry which is preliminary data.</text>
</comment>
<gene>
    <name evidence="1" type="ORF">QJS35_27930</name>
</gene>
<dbReference type="SUPFAM" id="SSF51197">
    <property type="entry name" value="Clavaminate synthase-like"/>
    <property type="match status" value="1"/>
</dbReference>
<evidence type="ECO:0000313" key="1">
    <source>
        <dbReference type="EMBL" id="MEQ4486217.1"/>
    </source>
</evidence>
<dbReference type="EMBL" id="JASKHM010000019">
    <property type="protein sequence ID" value="MEQ4486217.1"/>
    <property type="molecule type" value="Genomic_DNA"/>
</dbReference>